<evidence type="ECO:0000256" key="2">
    <source>
        <dbReference type="SAM" id="MobiDB-lite"/>
    </source>
</evidence>
<protein>
    <submittedName>
        <fullName evidence="3">Outer membrane efflux protein</fullName>
    </submittedName>
</protein>
<feature type="region of interest" description="Disordered" evidence="2">
    <location>
        <begin position="1"/>
        <end position="33"/>
    </location>
</feature>
<feature type="coiled-coil region" evidence="1">
    <location>
        <begin position="428"/>
        <end position="455"/>
    </location>
</feature>
<dbReference type="PANTHER" id="PTHR30203">
    <property type="entry name" value="OUTER MEMBRANE CATION EFFLUX PROTEIN"/>
    <property type="match status" value="1"/>
</dbReference>
<feature type="region of interest" description="Disordered" evidence="2">
    <location>
        <begin position="693"/>
        <end position="713"/>
    </location>
</feature>
<keyword evidence="4" id="KW-1185">Reference proteome</keyword>
<gene>
    <name evidence="3" type="ORF">CA85_48180</name>
</gene>
<dbReference type="SUPFAM" id="SSF56954">
    <property type="entry name" value="Outer membrane efflux proteins (OEP)"/>
    <property type="match status" value="1"/>
</dbReference>
<evidence type="ECO:0000256" key="1">
    <source>
        <dbReference type="SAM" id="Coils"/>
    </source>
</evidence>
<feature type="compositionally biased region" description="Low complexity" evidence="2">
    <location>
        <begin position="21"/>
        <end position="30"/>
    </location>
</feature>
<proteinExistence type="predicted"/>
<evidence type="ECO:0000313" key="3">
    <source>
        <dbReference type="EMBL" id="TWT55718.1"/>
    </source>
</evidence>
<dbReference type="EMBL" id="SJPK01000022">
    <property type="protein sequence ID" value="TWT55718.1"/>
    <property type="molecule type" value="Genomic_DNA"/>
</dbReference>
<dbReference type="RefSeq" id="WP_146393613.1">
    <property type="nucleotide sequence ID" value="NZ_SJPK01000022.1"/>
</dbReference>
<dbReference type="Gene3D" id="1.20.1600.10">
    <property type="entry name" value="Outer membrane efflux proteins (OEP)"/>
    <property type="match status" value="1"/>
</dbReference>
<name>A0A5C5WYP9_9BACT</name>
<evidence type="ECO:0000313" key="4">
    <source>
        <dbReference type="Proteomes" id="UP000318053"/>
    </source>
</evidence>
<dbReference type="GO" id="GO:0015562">
    <property type="term" value="F:efflux transmembrane transporter activity"/>
    <property type="evidence" value="ECO:0007669"/>
    <property type="project" value="InterPro"/>
</dbReference>
<dbReference type="Proteomes" id="UP000318053">
    <property type="component" value="Unassembled WGS sequence"/>
</dbReference>
<dbReference type="PANTHER" id="PTHR30203:SF33">
    <property type="entry name" value="BLR4455 PROTEIN"/>
    <property type="match status" value="1"/>
</dbReference>
<dbReference type="AlphaFoldDB" id="A0A5C5WYP9"/>
<feature type="compositionally biased region" description="Basic and acidic residues" evidence="2">
    <location>
        <begin position="1"/>
        <end position="15"/>
    </location>
</feature>
<keyword evidence="1" id="KW-0175">Coiled coil</keyword>
<dbReference type="OrthoDB" id="229865at2"/>
<accession>A0A5C5WYP9</accession>
<dbReference type="InterPro" id="IPR010131">
    <property type="entry name" value="MdtP/NodT-like"/>
</dbReference>
<reference evidence="3 4" key="1">
    <citation type="submission" date="2019-02" db="EMBL/GenBank/DDBJ databases">
        <title>Deep-cultivation of Planctomycetes and their phenomic and genomic characterization uncovers novel biology.</title>
        <authorList>
            <person name="Wiegand S."/>
            <person name="Jogler M."/>
            <person name="Boedeker C."/>
            <person name="Pinto D."/>
            <person name="Vollmers J."/>
            <person name="Rivas-Marin E."/>
            <person name="Kohn T."/>
            <person name="Peeters S.H."/>
            <person name="Heuer A."/>
            <person name="Rast P."/>
            <person name="Oberbeckmann S."/>
            <person name="Bunk B."/>
            <person name="Jeske O."/>
            <person name="Meyerdierks A."/>
            <person name="Storesund J.E."/>
            <person name="Kallscheuer N."/>
            <person name="Luecker S."/>
            <person name="Lage O.M."/>
            <person name="Pohl T."/>
            <person name="Merkel B.J."/>
            <person name="Hornburger P."/>
            <person name="Mueller R.-W."/>
            <person name="Bruemmer F."/>
            <person name="Labrenz M."/>
            <person name="Spormann A.M."/>
            <person name="Op Den Camp H."/>
            <person name="Overmann J."/>
            <person name="Amann R."/>
            <person name="Jetten M.S.M."/>
            <person name="Mascher T."/>
            <person name="Medema M.H."/>
            <person name="Devos D.P."/>
            <person name="Kaster A.-K."/>
            <person name="Ovreas L."/>
            <person name="Rohde M."/>
            <person name="Galperin M.Y."/>
            <person name="Jogler C."/>
        </authorList>
    </citation>
    <scope>NUCLEOTIDE SEQUENCE [LARGE SCALE GENOMIC DNA]</scope>
    <source>
        <strain evidence="3 4">CA85</strain>
    </source>
</reference>
<sequence length="713" mass="78095">MDRQPTNDRPVDNRRHNSSNASTSGRQASRAQRRRRRLSAILCGCVASVATLGCEMAQKIPDGPHDTVMSYHDHSALKIEYPEVQDCATIQTAAAEAAVAPNTLQDPSALPAVEITLQDAIRTALGNSPVLRSIGGTIVTTPAAMSTVYDPSLAHASPQLGVEAALSAFDAQYTQALFWNKIDAPRNLNPAAFGGGGGVTNLFPSYTNQTLGTYTNEVSKRTATGATFALRSNVGYTRTDDPSRQSQLFPSAFTGFMEAEYRQPLMKGAGTTYNRIAGTSGIIGQYNGVLIARVNEDVALADFEAAVISMVSDVEQAYWELAASYRILEAVVKGRESALQTYQYQQVRLDVGAGRSDEEAQARSQYYEFEAQVQSALAGQSGLYQVEQRLRYLVGMPASDGTLLKPTTAPLDAKVVFDWESALGQALVRRVEVRRQKYNVKRRELELTAARLNRRPQADFIGTYRWTGMGDHLIGNSSGAPYNQNLFSSVTSGQYQQWGAGVEFTAPIGLRAASNAVAHANLNLRRDRALLNETELRISHDLSDAAREIDLTYQLVETNYNRYLADLRQVDVLRRRYEDGTDNINFLLQAQRRVVLSETEFYRSISNYNLAIRDFHREKGSLLAYSEIGLAEGGWCPGADRDAYELGRFLEPHCHPEDVCVPRPVSSGPFDPSATQGSGGMVGFSNEEMIDVGISSPGDFNETTVASPIEGEE</sequence>
<organism evidence="3 4">
    <name type="scientific">Allorhodopirellula solitaria</name>
    <dbReference type="NCBI Taxonomy" id="2527987"/>
    <lineage>
        <taxon>Bacteria</taxon>
        <taxon>Pseudomonadati</taxon>
        <taxon>Planctomycetota</taxon>
        <taxon>Planctomycetia</taxon>
        <taxon>Pirellulales</taxon>
        <taxon>Pirellulaceae</taxon>
        <taxon>Allorhodopirellula</taxon>
    </lineage>
</organism>
<comment type="caution">
    <text evidence="3">The sequence shown here is derived from an EMBL/GenBank/DDBJ whole genome shotgun (WGS) entry which is preliminary data.</text>
</comment>